<accession>A0ABT6LP81</accession>
<evidence type="ECO:0000313" key="2">
    <source>
        <dbReference type="Proteomes" id="UP001160499"/>
    </source>
</evidence>
<comment type="caution">
    <text evidence="1">The sequence shown here is derived from an EMBL/GenBank/DDBJ whole genome shotgun (WGS) entry which is preliminary data.</text>
</comment>
<evidence type="ECO:0000313" key="1">
    <source>
        <dbReference type="EMBL" id="MDH6218121.1"/>
    </source>
</evidence>
<dbReference type="EMBL" id="JARXVH010000008">
    <property type="protein sequence ID" value="MDH6218121.1"/>
    <property type="molecule type" value="Genomic_DNA"/>
</dbReference>
<gene>
    <name evidence="1" type="ORF">M2283_005453</name>
</gene>
<proteinExistence type="predicted"/>
<dbReference type="Proteomes" id="UP001160499">
    <property type="component" value="Unassembled WGS sequence"/>
</dbReference>
<reference evidence="1 2" key="1">
    <citation type="submission" date="2023-04" db="EMBL/GenBank/DDBJ databases">
        <title>Forest soil microbial communities from Buena Vista Peninsula, Colon Province, Panama.</title>
        <authorList>
            <person name="Bouskill N."/>
        </authorList>
    </citation>
    <scope>NUCLEOTIDE SEQUENCE [LARGE SCALE GENOMIC DNA]</scope>
    <source>
        <strain evidence="1 2">GGS1</strain>
    </source>
</reference>
<organism evidence="1 2">
    <name type="scientific">Streptomyces pseudovenezuelae</name>
    <dbReference type="NCBI Taxonomy" id="67350"/>
    <lineage>
        <taxon>Bacteria</taxon>
        <taxon>Bacillati</taxon>
        <taxon>Actinomycetota</taxon>
        <taxon>Actinomycetes</taxon>
        <taxon>Kitasatosporales</taxon>
        <taxon>Streptomycetaceae</taxon>
        <taxon>Streptomyces</taxon>
        <taxon>Streptomyces aurantiacus group</taxon>
    </lineage>
</organism>
<sequence length="32" mass="3438">MLVKAPPLGLSEAPALHIKGIHVKRTHTPHST</sequence>
<name>A0ABT6LP81_9ACTN</name>
<keyword evidence="2" id="KW-1185">Reference proteome</keyword>
<protein>
    <submittedName>
        <fullName evidence="1">Uncharacterized protein</fullName>
    </submittedName>
</protein>